<feature type="compositionally biased region" description="Polar residues" evidence="6">
    <location>
        <begin position="155"/>
        <end position="164"/>
    </location>
</feature>
<evidence type="ECO:0000259" key="8">
    <source>
        <dbReference type="Pfam" id="PF22062"/>
    </source>
</evidence>
<dbReference type="GO" id="GO:0005658">
    <property type="term" value="C:alpha DNA polymerase:primase complex"/>
    <property type="evidence" value="ECO:0007669"/>
    <property type="project" value="TreeGrafter"/>
</dbReference>
<feature type="domain" description="DNA polymerase alpha subunit B OB" evidence="8">
    <location>
        <begin position="277"/>
        <end position="352"/>
    </location>
</feature>
<dbReference type="AlphaFoldDB" id="A0AAV9IUW7"/>
<evidence type="ECO:0000256" key="4">
    <source>
        <dbReference type="ARBA" id="ARBA00022705"/>
    </source>
</evidence>
<dbReference type="Pfam" id="PF04042">
    <property type="entry name" value="DNA_pol_E_B"/>
    <property type="match status" value="1"/>
</dbReference>
<sequence>MTDEALQEARLLLDSSQGAPNGSRDAEELRDALVDLGAKYDVDRRRLLRKLEQFLLNHAQAAVNSPARDYDAAPLTVELLRAFERRVLQRRSSEGNRQPPTARTSHSGRGDAPRARGPPLSGFGFDPSLDMWLNWAPSELVGEKDETGLLGSPERSPSTHNSAATEARLDGSGARKRVRAELCLPGDDDADETYAARKKKGCTDAVLGDTGTFDDLAAGSAVAVGGVSVVVDSAEAISGRYMFELPGDCVMALRARLQSIASRILARNGLELSACGLRTKSQDDVVVIGRMHVGDAAAASAAPSILLEDEEGDMVALDLSALPEYFVFPGQIVAVRGTNPDGNRIVVRELYDDASDVRPNRPRTTTAAPSGFAPAAGARLRIAVAAGPFTTSLNLRYEPLADFLRLVEEMRPDVIVLLGPFLDERHRRIADVQDVVLASVLEHRVLERLRAARERLPCTTIVLAPSCHDIVHSVCALPQPPLEGALPAGLISTPNPFVLSVTSSDAPPLRVAGVASTALEDLNAASLAKGVSGFERLMRTAEQPLRQQSFYPLYPPSPSTPLRVSAVNHLELRGVELFIIPSKLKPFVVWEHDACIVNPGTLTKGVAGGTFALLERESTSNGERWRGVVRRI</sequence>
<keyword evidence="5" id="KW-0539">Nucleus</keyword>
<evidence type="ECO:0000256" key="1">
    <source>
        <dbReference type="ARBA" id="ARBA00004123"/>
    </source>
</evidence>
<evidence type="ECO:0000259" key="7">
    <source>
        <dbReference type="Pfam" id="PF04042"/>
    </source>
</evidence>
<protein>
    <recommendedName>
        <fullName evidence="3">DNA polymerase alpha subunit B</fullName>
    </recommendedName>
</protein>
<comment type="similarity">
    <text evidence="2">Belongs to the DNA polymerase alpha subunit B family.</text>
</comment>
<dbReference type="InterPro" id="IPR016722">
    <property type="entry name" value="DNA_pol_alpha_bsu"/>
</dbReference>
<keyword evidence="10" id="KW-1185">Reference proteome</keyword>
<dbReference type="PANTHER" id="PTHR23061">
    <property type="entry name" value="DNA POLYMERASE 2 ALPHA 70 KDA SUBUNIT"/>
    <property type="match status" value="1"/>
</dbReference>
<evidence type="ECO:0000256" key="3">
    <source>
        <dbReference type="ARBA" id="ARBA00018596"/>
    </source>
</evidence>
<evidence type="ECO:0000256" key="6">
    <source>
        <dbReference type="SAM" id="MobiDB-lite"/>
    </source>
</evidence>
<dbReference type="PANTHER" id="PTHR23061:SF12">
    <property type="entry name" value="DNA POLYMERASE ALPHA SUBUNIT B"/>
    <property type="match status" value="1"/>
</dbReference>
<reference evidence="9 10" key="1">
    <citation type="submission" date="2022-07" db="EMBL/GenBank/DDBJ databases">
        <title>Genome-wide signatures of adaptation to extreme environments.</title>
        <authorList>
            <person name="Cho C.H."/>
            <person name="Yoon H.S."/>
        </authorList>
    </citation>
    <scope>NUCLEOTIDE SEQUENCE [LARGE SCALE GENOMIC DNA]</scope>
    <source>
        <strain evidence="9 10">DBV 063 E5</strain>
    </source>
</reference>
<dbReference type="Proteomes" id="UP001301350">
    <property type="component" value="Unassembled WGS sequence"/>
</dbReference>
<dbReference type="Gene3D" id="3.60.21.60">
    <property type="match status" value="1"/>
</dbReference>
<dbReference type="InterPro" id="IPR054300">
    <property type="entry name" value="OB_DPOA2"/>
</dbReference>
<name>A0AAV9IUW7_CYACA</name>
<evidence type="ECO:0000256" key="5">
    <source>
        <dbReference type="ARBA" id="ARBA00023242"/>
    </source>
</evidence>
<keyword evidence="4" id="KW-0235">DNA replication</keyword>
<evidence type="ECO:0000256" key="2">
    <source>
        <dbReference type="ARBA" id="ARBA00007299"/>
    </source>
</evidence>
<comment type="caution">
    <text evidence="9">The sequence shown here is derived from an EMBL/GenBank/DDBJ whole genome shotgun (WGS) entry which is preliminary data.</text>
</comment>
<feature type="compositionally biased region" description="Polar residues" evidence="6">
    <location>
        <begin position="95"/>
        <end position="107"/>
    </location>
</feature>
<proteinExistence type="inferred from homology"/>
<feature type="region of interest" description="Disordered" evidence="6">
    <location>
        <begin position="89"/>
        <end position="121"/>
    </location>
</feature>
<evidence type="ECO:0000313" key="9">
    <source>
        <dbReference type="EMBL" id="KAK4535939.1"/>
    </source>
</evidence>
<comment type="subcellular location">
    <subcellularLocation>
        <location evidence="1">Nucleus</location>
    </subcellularLocation>
</comment>
<dbReference type="GO" id="GO:0006270">
    <property type="term" value="P:DNA replication initiation"/>
    <property type="evidence" value="ECO:0007669"/>
    <property type="project" value="TreeGrafter"/>
</dbReference>
<organism evidence="9 10">
    <name type="scientific">Cyanidium caldarium</name>
    <name type="common">Red alga</name>
    <dbReference type="NCBI Taxonomy" id="2771"/>
    <lineage>
        <taxon>Eukaryota</taxon>
        <taxon>Rhodophyta</taxon>
        <taxon>Bangiophyceae</taxon>
        <taxon>Cyanidiales</taxon>
        <taxon>Cyanidiaceae</taxon>
        <taxon>Cyanidium</taxon>
    </lineage>
</organism>
<feature type="region of interest" description="Disordered" evidence="6">
    <location>
        <begin position="145"/>
        <end position="173"/>
    </location>
</feature>
<accession>A0AAV9IUW7</accession>
<dbReference type="EMBL" id="JANCYW010000006">
    <property type="protein sequence ID" value="KAK4535939.1"/>
    <property type="molecule type" value="Genomic_DNA"/>
</dbReference>
<dbReference type="GO" id="GO:0003677">
    <property type="term" value="F:DNA binding"/>
    <property type="evidence" value="ECO:0007669"/>
    <property type="project" value="InterPro"/>
</dbReference>
<gene>
    <name evidence="9" type="ORF">CDCA_CDCA06G1964</name>
</gene>
<dbReference type="InterPro" id="IPR007185">
    <property type="entry name" value="DNA_pol_a/d/e_bsu"/>
</dbReference>
<evidence type="ECO:0000313" key="10">
    <source>
        <dbReference type="Proteomes" id="UP001301350"/>
    </source>
</evidence>
<dbReference type="Pfam" id="PF22062">
    <property type="entry name" value="OB_DPOA2"/>
    <property type="match status" value="1"/>
</dbReference>
<feature type="domain" description="DNA polymerase alpha/delta/epsilon subunit B" evidence="7">
    <location>
        <begin position="382"/>
        <end position="563"/>
    </location>
</feature>